<gene>
    <name evidence="1" type="ORF">HOP40_20325</name>
</gene>
<dbReference type="Proteomes" id="UP000505377">
    <property type="component" value="Chromosome"/>
</dbReference>
<name>A0A6M6JLC1_9PSEU</name>
<dbReference type="RefSeq" id="WP_172160936.1">
    <property type="nucleotide sequence ID" value="NZ_CP053564.1"/>
</dbReference>
<proteinExistence type="predicted"/>
<evidence type="ECO:0000313" key="1">
    <source>
        <dbReference type="EMBL" id="QJY47860.1"/>
    </source>
</evidence>
<dbReference type="AlphaFoldDB" id="A0A6M6JLC1"/>
<dbReference type="KEGG" id="pbro:HOP40_20325"/>
<dbReference type="EMBL" id="CP053564">
    <property type="protein sequence ID" value="QJY47860.1"/>
    <property type="molecule type" value="Genomic_DNA"/>
</dbReference>
<organism evidence="1 2">
    <name type="scientific">Pseudonocardia broussonetiae</name>
    <dbReference type="NCBI Taxonomy" id="2736640"/>
    <lineage>
        <taxon>Bacteria</taxon>
        <taxon>Bacillati</taxon>
        <taxon>Actinomycetota</taxon>
        <taxon>Actinomycetes</taxon>
        <taxon>Pseudonocardiales</taxon>
        <taxon>Pseudonocardiaceae</taxon>
        <taxon>Pseudonocardia</taxon>
    </lineage>
</organism>
<reference evidence="1 2" key="1">
    <citation type="submission" date="2020-05" db="EMBL/GenBank/DDBJ databases">
        <authorList>
            <person name="Mo P."/>
        </authorList>
    </citation>
    <scope>NUCLEOTIDE SEQUENCE [LARGE SCALE GENOMIC DNA]</scope>
    <source>
        <strain evidence="1 2">Gen01</strain>
    </source>
</reference>
<evidence type="ECO:0000313" key="2">
    <source>
        <dbReference type="Proteomes" id="UP000505377"/>
    </source>
</evidence>
<accession>A0A6M6JLC1</accession>
<keyword evidence="2" id="KW-1185">Reference proteome</keyword>
<protein>
    <submittedName>
        <fullName evidence="1">Uncharacterized protein</fullName>
    </submittedName>
</protein>
<sequence length="190" mass="18868">MLSLPLVAAAGCGSAAPTDVPLASGTATGSEARPDTVFVGRSADGVIAVAIAVHDDRATGFISDGLQIGAWFDGAATGGLLDLRALDGSTLVGGIHGRVVHGGVTRGDGAEWSFVALLGEEPTGLYTATSSSDTDDRVGWIRFPDESAVGTADIGGSTGPAPSIAPTITVEDTRFEPSHPVVGGTEIGPG</sequence>